<evidence type="ECO:0000256" key="10">
    <source>
        <dbReference type="SAM" id="MobiDB-lite"/>
    </source>
</evidence>
<dbReference type="GO" id="GO:0005524">
    <property type="term" value="F:ATP binding"/>
    <property type="evidence" value="ECO:0007669"/>
    <property type="project" value="UniProtKB-UniRule"/>
</dbReference>
<feature type="transmembrane region" description="Helical" evidence="11">
    <location>
        <begin position="741"/>
        <end position="762"/>
    </location>
</feature>
<dbReference type="InterPro" id="IPR000239">
    <property type="entry name" value="GPCR_kinase"/>
</dbReference>
<dbReference type="GO" id="GO:0004703">
    <property type="term" value="F:G protein-coupled receptor kinase activity"/>
    <property type="evidence" value="ECO:0007669"/>
    <property type="project" value="UniProtKB-EC"/>
</dbReference>
<keyword evidence="6" id="KW-0808">Transferase</keyword>
<organism evidence="12">
    <name type="scientific">Cyprideis torosa</name>
    <dbReference type="NCBI Taxonomy" id="163714"/>
    <lineage>
        <taxon>Eukaryota</taxon>
        <taxon>Metazoa</taxon>
        <taxon>Ecdysozoa</taxon>
        <taxon>Arthropoda</taxon>
        <taxon>Crustacea</taxon>
        <taxon>Oligostraca</taxon>
        <taxon>Ostracoda</taxon>
        <taxon>Podocopa</taxon>
        <taxon>Podocopida</taxon>
        <taxon>Cytherocopina</taxon>
        <taxon>Cytheroidea</taxon>
        <taxon>Cytherideidae</taxon>
        <taxon>Cyprideis</taxon>
    </lineage>
</organism>
<dbReference type="PANTHER" id="PTHR24355:SF28">
    <property type="entry name" value="G PROTEIN-COUPLED RECEPTOR KINASE 2"/>
    <property type="match status" value="1"/>
</dbReference>
<dbReference type="Gene3D" id="1.10.510.10">
    <property type="entry name" value="Transferase(Phosphotransferase) domain 1"/>
    <property type="match status" value="1"/>
</dbReference>
<dbReference type="PROSITE" id="PS00107">
    <property type="entry name" value="PROTEIN_KINASE_ATP"/>
    <property type="match status" value="1"/>
</dbReference>
<evidence type="ECO:0000256" key="9">
    <source>
        <dbReference type="ARBA" id="ARBA00022840"/>
    </source>
</evidence>
<feature type="transmembrane region" description="Helical" evidence="11">
    <location>
        <begin position="657"/>
        <end position="684"/>
    </location>
</feature>
<dbReference type="PROSITE" id="PS50011">
    <property type="entry name" value="PROTEIN_KINASE_DOM"/>
    <property type="match status" value="1"/>
</dbReference>
<dbReference type="OrthoDB" id="354826at2759"/>
<keyword evidence="9" id="KW-0067">ATP-binding</keyword>
<feature type="region of interest" description="Disordered" evidence="10">
    <location>
        <begin position="1"/>
        <end position="132"/>
    </location>
</feature>
<dbReference type="PROSITE" id="PS51285">
    <property type="entry name" value="AGC_KINASE_CTER"/>
    <property type="match status" value="1"/>
</dbReference>
<accession>A0A7R8ZIZ2</accession>
<feature type="transmembrane region" description="Helical" evidence="11">
    <location>
        <begin position="868"/>
        <end position="891"/>
    </location>
</feature>
<evidence type="ECO:0000256" key="7">
    <source>
        <dbReference type="ARBA" id="ARBA00022741"/>
    </source>
</evidence>
<dbReference type="InterPro" id="IPR044926">
    <property type="entry name" value="RGS_subdomain_2"/>
</dbReference>
<dbReference type="SUPFAM" id="SSF56112">
    <property type="entry name" value="Protein kinase-like (PK-like)"/>
    <property type="match status" value="1"/>
</dbReference>
<dbReference type="Gene3D" id="1.10.167.10">
    <property type="entry name" value="Regulator of G-protein Signalling 4, domain 2"/>
    <property type="match status" value="1"/>
</dbReference>
<name>A0A7R8ZIZ2_9CRUS</name>
<dbReference type="InterPro" id="IPR011009">
    <property type="entry name" value="Kinase-like_dom_sf"/>
</dbReference>
<dbReference type="GO" id="GO:0009966">
    <property type="term" value="P:regulation of signal transduction"/>
    <property type="evidence" value="ECO:0007669"/>
    <property type="project" value="TreeGrafter"/>
</dbReference>
<evidence type="ECO:0000256" key="11">
    <source>
        <dbReference type="SAM" id="Phobius"/>
    </source>
</evidence>
<feature type="compositionally biased region" description="Polar residues" evidence="10">
    <location>
        <begin position="1"/>
        <end position="19"/>
    </location>
</feature>
<dbReference type="SUPFAM" id="SSF48097">
    <property type="entry name" value="Regulator of G-protein signaling, RGS"/>
    <property type="match status" value="1"/>
</dbReference>
<reference evidence="12" key="1">
    <citation type="submission" date="2020-11" db="EMBL/GenBank/DDBJ databases">
        <authorList>
            <person name="Tran Van P."/>
        </authorList>
    </citation>
    <scope>NUCLEOTIDE SEQUENCE</scope>
</reference>
<dbReference type="EC" id="2.7.11.16" evidence="3"/>
<keyword evidence="11" id="KW-0812">Transmembrane</keyword>
<feature type="transmembrane region" description="Helical" evidence="11">
    <location>
        <begin position="696"/>
        <end position="721"/>
    </location>
</feature>
<dbReference type="InterPro" id="IPR017441">
    <property type="entry name" value="Protein_kinase_ATP_BS"/>
</dbReference>
<keyword evidence="5" id="KW-0597">Phosphoprotein</keyword>
<evidence type="ECO:0000256" key="6">
    <source>
        <dbReference type="ARBA" id="ARBA00022679"/>
    </source>
</evidence>
<dbReference type="InterPro" id="IPR036305">
    <property type="entry name" value="RGS_sf"/>
</dbReference>
<dbReference type="GO" id="GO:0007165">
    <property type="term" value="P:signal transduction"/>
    <property type="evidence" value="ECO:0007669"/>
    <property type="project" value="InterPro"/>
</dbReference>
<gene>
    <name evidence="12" type="ORF">CTOB1V02_LOCUS4215</name>
</gene>
<dbReference type="EMBL" id="OB660795">
    <property type="protein sequence ID" value="CAD7226293.1"/>
    <property type="molecule type" value="Genomic_DNA"/>
</dbReference>
<keyword evidence="4" id="KW-0723">Serine/threonine-protein kinase</keyword>
<keyword evidence="7" id="KW-0547">Nucleotide-binding</keyword>
<feature type="transmembrane region" description="Helical" evidence="11">
    <location>
        <begin position="616"/>
        <end position="636"/>
    </location>
</feature>
<dbReference type="PROSITE" id="PS50132">
    <property type="entry name" value="RGS"/>
    <property type="match status" value="1"/>
</dbReference>
<evidence type="ECO:0000256" key="5">
    <source>
        <dbReference type="ARBA" id="ARBA00022553"/>
    </source>
</evidence>
<dbReference type="FunFam" id="1.10.510.10:FF:000074">
    <property type="entry name" value="G protein-coupled receptor kinase"/>
    <property type="match status" value="1"/>
</dbReference>
<dbReference type="InterPro" id="IPR016137">
    <property type="entry name" value="RGS"/>
</dbReference>
<feature type="compositionally biased region" description="Basic and acidic residues" evidence="10">
    <location>
        <begin position="43"/>
        <end position="55"/>
    </location>
</feature>
<comment type="catalytic activity">
    <reaction evidence="1">
        <text>[G-protein-coupled receptor] + ATP = [G-protein-coupled receptor]-phosphate + ADP + H(+)</text>
        <dbReference type="Rhea" id="RHEA:12008"/>
        <dbReference type="Rhea" id="RHEA-COMP:11260"/>
        <dbReference type="Rhea" id="RHEA-COMP:11261"/>
        <dbReference type="ChEBI" id="CHEBI:15378"/>
        <dbReference type="ChEBI" id="CHEBI:30616"/>
        <dbReference type="ChEBI" id="CHEBI:43176"/>
        <dbReference type="ChEBI" id="CHEBI:68546"/>
        <dbReference type="ChEBI" id="CHEBI:456216"/>
        <dbReference type="EC" id="2.7.11.16"/>
    </reaction>
</comment>
<dbReference type="Gene3D" id="3.30.200.20">
    <property type="entry name" value="Phosphorylase Kinase, domain 1"/>
    <property type="match status" value="1"/>
</dbReference>
<evidence type="ECO:0000256" key="4">
    <source>
        <dbReference type="ARBA" id="ARBA00022527"/>
    </source>
</evidence>
<feature type="transmembrane region" description="Helical" evidence="11">
    <location>
        <begin position="842"/>
        <end position="862"/>
    </location>
</feature>
<sequence length="990" mass="110223">MPPSSTSLSSAYPMANNSHADLAPPTFVPRSASSTRVNGDAVVIHRPDEGGDRIPRTPPPSKPSFHLTPAEEESSLSSSNKNDAPPPLPTTNFSSQDAPKEKPNALPTSEPKETPNAIPTSEPKETPNALSTSALEETPNALSMHALDETFDTLLPPAPSSEEELVPSSLGKDFFLPSTKRVKAYLSQEPFQLFLNSMFFQRYLQFKALERRPVTRDTFRMYRVLGKGGFGEVCACQNRATGKMYACKKLEKKRIKKRKGETMVLAEKTILQKVNSRFVVSLAYAYETKDALNLVLTLMDGGDLKFHLYNMSTEHGFDHERALFCAAEVLCGLNALHRLGIVYRDCKPENILLDDLGHLRISDLGLAVEVPEGGGVRGRVGTVGYMAPEVIDGDVYSFSVDWFSFGCLVFEMIEGQAPFRTRKEKVYRDEVDRRVKEDEEIYSEKFSAEARSLCRHLLRKRPRDRLGCGSRSNRRGAEEIKKHPFFSSINWKRLDAGMCQPPFIPDPHAIYAKDVLDIEQFSTVKGVNIDEKDSDFYKKFNTGSVSIPWQTEMIEMGCFEEINVFPLDGSLPDDLNPDCPPPPEEKGCCRRLFCCSFQASGSPPSMGNPVPMVFKFYIYIGYLQGLFPSAFCITGDHPPSHELAEQSQERGYRPHTFLCRVSYTLGVILSLITMVATAIGIVFFVQNASELYSTPLTYYIFVVECSAYGGVTMSLCISALVRSPSCKEDVPPLPPPPMVRVLVVLVIAATSGMTFFGSYVWATESPNIWRAMFKAYMVTGTPVYMVFTCSYICLGLAAYQRAYRELQMRSDSSDAMSSYLDRLIRLRGQVGRFIQKSVSLQSLLVLVIGTVLIFTQSTFLVTHTNSEGALAVAPFVAIAAEAIAIIMLELFADLLGQQFRQTADYVLREVASEHRKKEVTTRLKGNEGDLWSQHLMNSVQMIELRTGISTAEPVITAEGFFHLGLGNLGAIILQCLTYFIILMQFYQSGL</sequence>
<keyword evidence="11" id="KW-0472">Membrane</keyword>
<dbReference type="InterPro" id="IPR000961">
    <property type="entry name" value="AGC-kinase_C"/>
</dbReference>
<dbReference type="InterPro" id="IPR000719">
    <property type="entry name" value="Prot_kinase_dom"/>
</dbReference>
<evidence type="ECO:0000313" key="12">
    <source>
        <dbReference type="EMBL" id="CAD7226293.1"/>
    </source>
</evidence>
<proteinExistence type="inferred from homology"/>
<keyword evidence="11" id="KW-1133">Transmembrane helix</keyword>
<dbReference type="AlphaFoldDB" id="A0A7R8ZIZ2"/>
<comment type="similarity">
    <text evidence="2">Belongs to the protein kinase superfamily. AGC Ser/Thr protein kinase family. GPRK subfamily.</text>
</comment>
<feature type="transmembrane region" description="Helical" evidence="11">
    <location>
        <begin position="782"/>
        <end position="799"/>
    </location>
</feature>
<dbReference type="Pfam" id="PF00069">
    <property type="entry name" value="Pkinase"/>
    <property type="match status" value="1"/>
</dbReference>
<evidence type="ECO:0000256" key="1">
    <source>
        <dbReference type="ARBA" id="ARBA00001256"/>
    </source>
</evidence>
<dbReference type="GO" id="GO:0005737">
    <property type="term" value="C:cytoplasm"/>
    <property type="evidence" value="ECO:0007669"/>
    <property type="project" value="TreeGrafter"/>
</dbReference>
<evidence type="ECO:0000256" key="8">
    <source>
        <dbReference type="ARBA" id="ARBA00022777"/>
    </source>
</evidence>
<dbReference type="PRINTS" id="PR00717">
    <property type="entry name" value="GPCRKINASE"/>
</dbReference>
<feature type="transmembrane region" description="Helical" evidence="11">
    <location>
        <begin position="965"/>
        <end position="986"/>
    </location>
</feature>
<evidence type="ECO:0000256" key="3">
    <source>
        <dbReference type="ARBA" id="ARBA00012433"/>
    </source>
</evidence>
<keyword evidence="8" id="KW-0418">Kinase</keyword>
<evidence type="ECO:0000256" key="2">
    <source>
        <dbReference type="ARBA" id="ARBA00009793"/>
    </source>
</evidence>
<dbReference type="PANTHER" id="PTHR24355">
    <property type="entry name" value="G PROTEIN-COUPLED RECEPTOR KINASE/RIBOSOMAL PROTEIN S6 KINASE"/>
    <property type="match status" value="1"/>
</dbReference>
<dbReference type="SMART" id="SM00133">
    <property type="entry name" value="S_TK_X"/>
    <property type="match status" value="1"/>
</dbReference>
<protein>
    <recommendedName>
        <fullName evidence="3">[G-protein-coupled receptor] kinase</fullName>
        <ecNumber evidence="3">2.7.11.16</ecNumber>
    </recommendedName>
</protein>